<gene>
    <name evidence="1" type="ORF">CB5_LOCUS23658</name>
</gene>
<proteinExistence type="predicted"/>
<accession>A0A6V7QC33</accession>
<reference evidence="1" key="1">
    <citation type="submission" date="2020-07" db="EMBL/GenBank/DDBJ databases">
        <authorList>
            <person name="Lin J."/>
        </authorList>
    </citation>
    <scope>NUCLEOTIDE SEQUENCE</scope>
</reference>
<name>A0A6V7QC33_ANACO</name>
<dbReference type="AlphaFoldDB" id="A0A6V7QC33"/>
<dbReference type="EMBL" id="LR862135">
    <property type="protein sequence ID" value="CAD1840447.1"/>
    <property type="molecule type" value="Genomic_DNA"/>
</dbReference>
<sequence>MGYGIRARADRPEPSATHHRYSFPSQNCFPNWSHAKLSANGTDAMVAGIVEFCTALHAKQRTLPETLICIQCVGCDSFHLQRHERIVSNINNSVNSASGFGPVVPQRVHSLWEETSTWTVQSGQLLCMTENGCFLILSNVEAMKQRNPAYDKITSSPELMRDFEVYIPFCSYIPLCCGKCWLSHLRQPCESTWFKSDSPSDVIWDIMRCWVKSHPVRAQPPDHSGTVILSSCKYANFAQVVVSLSKAKARRFSPAFLTVQRKNVAALAQEVNDTHVAKRQKTDDLVNKRAMIVWYANGMFPILFLEIVPFKGEKEAIHTRNLRQAPKVLMCEAPLSSRQEVPSVYKKPVENKEDLVAWENMRVIFSFKRTHACTARARAGPGVQLRVCAVYTLDLKLIGFVLRYLESVPTGWNVVVVSLEIIAEKPLHASIHMPFLILFFTVFAI</sequence>
<protein>
    <submittedName>
        <fullName evidence="1">Uncharacterized protein</fullName>
    </submittedName>
</protein>
<organism evidence="1">
    <name type="scientific">Ananas comosus var. bracteatus</name>
    <name type="common">red pineapple</name>
    <dbReference type="NCBI Taxonomy" id="296719"/>
    <lineage>
        <taxon>Eukaryota</taxon>
        <taxon>Viridiplantae</taxon>
        <taxon>Streptophyta</taxon>
        <taxon>Embryophyta</taxon>
        <taxon>Tracheophyta</taxon>
        <taxon>Spermatophyta</taxon>
        <taxon>Magnoliopsida</taxon>
        <taxon>Liliopsida</taxon>
        <taxon>Poales</taxon>
        <taxon>Bromeliaceae</taxon>
        <taxon>Bromelioideae</taxon>
        <taxon>Ananas</taxon>
    </lineage>
</organism>
<evidence type="ECO:0000313" key="1">
    <source>
        <dbReference type="EMBL" id="CAD1840447.1"/>
    </source>
</evidence>